<feature type="transmembrane region" description="Helical" evidence="19">
    <location>
        <begin position="251"/>
        <end position="277"/>
    </location>
</feature>
<dbReference type="PaxDb" id="6239-W06H8.7"/>
<keyword evidence="5 19" id="KW-0812">Transmembrane</keyword>
<comment type="similarity">
    <text evidence="14">Belongs to the nematode receptor-like protein str family.</text>
</comment>
<dbReference type="FunFam" id="1.20.1070.10:FF:000128">
    <property type="entry name" value="Seven TM Receptor"/>
    <property type="match status" value="1"/>
</dbReference>
<proteinExistence type="inferred from homology"/>
<dbReference type="EMBL" id="BX284605">
    <property type="protein sequence ID" value="CCD72167.1"/>
    <property type="molecule type" value="Genomic_DNA"/>
</dbReference>
<keyword evidence="8" id="KW-0969">Cilium</keyword>
<keyword evidence="3" id="KW-0145">Chemotaxis</keyword>
<evidence type="ECO:0000256" key="3">
    <source>
        <dbReference type="ARBA" id="ARBA00022500"/>
    </source>
</evidence>
<protein>
    <recommendedName>
        <fullName evidence="16">Serpentine receptor class r-10</fullName>
    </recommendedName>
    <alternativeName>
        <fullName evidence="17">Odorant response abnormal protein 10</fullName>
    </alternativeName>
    <alternativeName>
        <fullName evidence="18">Olfactory receptor 10</fullName>
    </alternativeName>
</protein>
<gene>
    <name evidence="20 22" type="primary">str-206</name>
    <name evidence="20" type="ORF">CELE_W06H8.7</name>
    <name evidence="22" type="ORF">W06H8.7</name>
</gene>
<dbReference type="AlphaFoldDB" id="Q966E9"/>
<dbReference type="RefSeq" id="NP_504594.1">
    <property type="nucleotide sequence ID" value="NM_072193.1"/>
</dbReference>
<dbReference type="Pfam" id="PF10326">
    <property type="entry name" value="7TM_GPCR_Str"/>
    <property type="match status" value="1"/>
</dbReference>
<dbReference type="UCSC" id="W06H8.7">
    <property type="organism name" value="c. elegans"/>
</dbReference>
<evidence type="ECO:0000256" key="1">
    <source>
        <dbReference type="ARBA" id="ARBA00004272"/>
    </source>
</evidence>
<feature type="transmembrane region" description="Helical" evidence="19">
    <location>
        <begin position="93"/>
        <end position="115"/>
    </location>
</feature>
<evidence type="ECO:0000256" key="7">
    <source>
        <dbReference type="ARBA" id="ARBA00022989"/>
    </source>
</evidence>
<evidence type="ECO:0000256" key="16">
    <source>
        <dbReference type="ARBA" id="ARBA00067967"/>
    </source>
</evidence>
<organism evidence="20 21">
    <name type="scientific">Caenorhabditis elegans</name>
    <dbReference type="NCBI Taxonomy" id="6239"/>
    <lineage>
        <taxon>Eukaryota</taxon>
        <taxon>Metazoa</taxon>
        <taxon>Ecdysozoa</taxon>
        <taxon>Nematoda</taxon>
        <taxon>Chromadorea</taxon>
        <taxon>Rhabditida</taxon>
        <taxon>Rhabditina</taxon>
        <taxon>Rhabditomorpha</taxon>
        <taxon>Rhabditoidea</taxon>
        <taxon>Rhabditidae</taxon>
        <taxon>Peloderinae</taxon>
        <taxon>Caenorhabditis</taxon>
    </lineage>
</organism>
<dbReference type="PhylomeDB" id="Q966E9"/>
<sequence>MIESTWLQFQYHVLTAFVLLSLFCNGILMILIQLKSPKQLGTYKYLMNFISIFEICYSIVDYIVVPVMHSYGSSFFIMTPLTHTFLNKQNALIMQAVWCGFFGSSMAIFGIHFIYRYLAVSGNSYISTFNGPTLILWMLMPIINGFIWGTVALICCGPKDVLTNYIRNNLMETFGLSVDEVVYIGPYFFDENGKFLLDWDVLITLFGASLIMGSSLCTIFYFGWKCYKALSDLQSLSSGYSPQYRALQRQFFAALVCQTVIPISLMHFPLLISYSGALLNRGFGRLSNLASITIAFYPAIDPLPSILIIKNYREGVKNFCLAPIQCCIKLKKKYSSKVANVEVSDRRSSSIPENGVTSVWGEVL</sequence>
<dbReference type="GO" id="GO:0060170">
    <property type="term" value="C:ciliary membrane"/>
    <property type="evidence" value="ECO:0007669"/>
    <property type="project" value="UniProtKB-SubCell"/>
</dbReference>
<feature type="transmembrane region" description="Helical" evidence="19">
    <location>
        <begin position="289"/>
        <end position="309"/>
    </location>
</feature>
<dbReference type="KEGG" id="cel:CELE_W06H8.7"/>
<evidence type="ECO:0000256" key="6">
    <source>
        <dbReference type="ARBA" id="ARBA00022725"/>
    </source>
</evidence>
<dbReference type="GO" id="GO:0038022">
    <property type="term" value="F:G protein-coupled olfactory receptor activity"/>
    <property type="evidence" value="ECO:0000318"/>
    <property type="project" value="GO_Central"/>
</dbReference>
<evidence type="ECO:0000256" key="9">
    <source>
        <dbReference type="ARBA" id="ARBA00023136"/>
    </source>
</evidence>
<dbReference type="Bgee" id="WBGene00006239">
    <property type="expression patterns" value="Expressed in material anatomical entity and 1 other cell type or tissue"/>
</dbReference>
<dbReference type="GO" id="GO:0006935">
    <property type="term" value="P:chemotaxis"/>
    <property type="evidence" value="ECO:0007669"/>
    <property type="project" value="UniProtKB-KW"/>
</dbReference>
<feature type="transmembrane region" description="Helical" evidence="19">
    <location>
        <begin position="201"/>
        <end position="224"/>
    </location>
</feature>
<keyword evidence="2" id="KW-1003">Cell membrane</keyword>
<evidence type="ECO:0000256" key="2">
    <source>
        <dbReference type="ARBA" id="ARBA00022475"/>
    </source>
</evidence>
<evidence type="ECO:0000256" key="14">
    <source>
        <dbReference type="ARBA" id="ARBA00061678"/>
    </source>
</evidence>
<dbReference type="HOGENOM" id="CLU_036335_2_0_1"/>
<keyword evidence="9 19" id="KW-0472">Membrane</keyword>
<dbReference type="Proteomes" id="UP000001940">
    <property type="component" value="Chromosome V"/>
</dbReference>
<accession>Q966E9</accession>
<dbReference type="GeneID" id="192029"/>
<keyword evidence="21" id="KW-1185">Reference proteome</keyword>
<evidence type="ECO:0000256" key="11">
    <source>
        <dbReference type="ARBA" id="ARBA00023180"/>
    </source>
</evidence>
<evidence type="ECO:0000256" key="15">
    <source>
        <dbReference type="ARBA" id="ARBA00064300"/>
    </source>
</evidence>
<evidence type="ECO:0000313" key="20">
    <source>
        <dbReference type="EMBL" id="CCD72167.1"/>
    </source>
</evidence>
<dbReference type="GO" id="GO:0007186">
    <property type="term" value="P:G protein-coupled receptor signaling pathway"/>
    <property type="evidence" value="ECO:0000318"/>
    <property type="project" value="GO_Central"/>
</dbReference>
<dbReference type="AGR" id="WB:WBGene00006239"/>
<keyword evidence="7 19" id="KW-1133">Transmembrane helix</keyword>
<reference evidence="20 21" key="1">
    <citation type="journal article" date="1998" name="Science">
        <title>Genome sequence of the nematode C. elegans: a platform for investigating biology.</title>
        <authorList>
            <consortium name="The C. elegans sequencing consortium"/>
            <person name="Sulson J.E."/>
            <person name="Waterston R."/>
        </authorList>
    </citation>
    <scope>NUCLEOTIDE SEQUENCE [LARGE SCALE GENOMIC DNA]</scope>
    <source>
        <strain evidence="20 21">Bristol N2</strain>
    </source>
</reference>
<feature type="transmembrane region" description="Helical" evidence="19">
    <location>
        <begin position="135"/>
        <end position="157"/>
    </location>
</feature>
<dbReference type="SMR" id="Q966E9"/>
<dbReference type="InParanoid" id="Q966E9"/>
<dbReference type="OrthoDB" id="5802934at2759"/>
<evidence type="ECO:0000256" key="5">
    <source>
        <dbReference type="ARBA" id="ARBA00022692"/>
    </source>
</evidence>
<dbReference type="eggNOG" id="ENOG502TG6N">
    <property type="taxonomic scope" value="Eukaryota"/>
</dbReference>
<dbReference type="GO" id="GO:0042048">
    <property type="term" value="P:olfactory behavior"/>
    <property type="evidence" value="ECO:0000318"/>
    <property type="project" value="GO_Central"/>
</dbReference>
<feature type="transmembrane region" description="Helical" evidence="19">
    <location>
        <begin position="46"/>
        <end position="64"/>
    </location>
</feature>
<evidence type="ECO:0000256" key="13">
    <source>
        <dbReference type="ARBA" id="ARBA00054965"/>
    </source>
</evidence>
<evidence type="ECO:0000313" key="21">
    <source>
        <dbReference type="Proteomes" id="UP000001940"/>
    </source>
</evidence>
<evidence type="ECO:0000256" key="17">
    <source>
        <dbReference type="ARBA" id="ARBA00078653"/>
    </source>
</evidence>
<evidence type="ECO:0000256" key="10">
    <source>
        <dbReference type="ARBA" id="ARBA00023170"/>
    </source>
</evidence>
<dbReference type="OMA" id="IPITLMH"/>
<evidence type="ECO:0000256" key="4">
    <source>
        <dbReference type="ARBA" id="ARBA00022606"/>
    </source>
</evidence>
<dbReference type="SUPFAM" id="SSF81321">
    <property type="entry name" value="Family A G protein-coupled receptor-like"/>
    <property type="match status" value="1"/>
</dbReference>
<keyword evidence="12" id="KW-0966">Cell projection</keyword>
<dbReference type="WormBase" id="W06H8.7">
    <property type="protein sequence ID" value="CE26025"/>
    <property type="gene ID" value="WBGene00006239"/>
    <property type="gene designation" value="str-206"/>
</dbReference>
<keyword evidence="4" id="KW-0716">Sensory transduction</keyword>
<comment type="function">
    <text evidence="13">An odorant receptor which affects chemotaxis to the volatile odorant diacetyl. Specifies AWA neuronal cell fate via the odr-7 pathway.</text>
</comment>
<dbReference type="PANTHER" id="PTHR22943:SF49">
    <property type="entry name" value="SEVEN TM RECEPTOR"/>
    <property type="match status" value="1"/>
</dbReference>
<keyword evidence="11" id="KW-0325">Glycoprotein</keyword>
<evidence type="ECO:0000256" key="18">
    <source>
        <dbReference type="ARBA" id="ARBA00082489"/>
    </source>
</evidence>
<dbReference type="PANTHER" id="PTHR22943">
    <property type="entry name" value="7-TRANSMEMBRANE DOMAIN RECEPTOR C.ELEGANS"/>
    <property type="match status" value="1"/>
</dbReference>
<comment type="subunit">
    <text evidence="15">Interacts with odr-4.</text>
</comment>
<keyword evidence="10 20" id="KW-0675">Receptor</keyword>
<dbReference type="InterPro" id="IPR019428">
    <property type="entry name" value="7TM_GPCR_serpentine_rcpt_Str"/>
</dbReference>
<evidence type="ECO:0000313" key="22">
    <source>
        <dbReference type="WormBase" id="W06H8.7"/>
    </source>
</evidence>
<evidence type="ECO:0000256" key="12">
    <source>
        <dbReference type="ARBA" id="ARBA00023273"/>
    </source>
</evidence>
<evidence type="ECO:0000256" key="19">
    <source>
        <dbReference type="SAM" id="Phobius"/>
    </source>
</evidence>
<comment type="subcellular location">
    <subcellularLocation>
        <location evidence="1">Cell projection</location>
        <location evidence="1">Cilium membrane</location>
        <topology evidence="1">Multi-pass membrane protein</topology>
    </subcellularLocation>
</comment>
<keyword evidence="6" id="KW-0552">Olfaction</keyword>
<evidence type="ECO:0000256" key="8">
    <source>
        <dbReference type="ARBA" id="ARBA00023069"/>
    </source>
</evidence>
<name>Q966E9_CAEEL</name>
<dbReference type="GO" id="GO:0005886">
    <property type="term" value="C:plasma membrane"/>
    <property type="evidence" value="ECO:0000318"/>
    <property type="project" value="GO_Central"/>
</dbReference>
<feature type="transmembrane region" description="Helical" evidence="19">
    <location>
        <begin position="12"/>
        <end position="34"/>
    </location>
</feature>
<dbReference type="CTD" id="192029"/>